<feature type="region of interest" description="Disordered" evidence="1">
    <location>
        <begin position="30"/>
        <end position="137"/>
    </location>
</feature>
<feature type="compositionally biased region" description="Polar residues" evidence="1">
    <location>
        <begin position="93"/>
        <end position="103"/>
    </location>
</feature>
<feature type="compositionally biased region" description="Basic and acidic residues" evidence="1">
    <location>
        <begin position="76"/>
        <end position="89"/>
    </location>
</feature>
<dbReference type="EMBL" id="BIMN01000001">
    <property type="protein sequence ID" value="GCE63072.1"/>
    <property type="molecule type" value="Genomic_DNA"/>
</dbReference>
<evidence type="ECO:0000256" key="1">
    <source>
        <dbReference type="SAM" id="MobiDB-lite"/>
    </source>
</evidence>
<name>A0A478FPD8_9MOLU</name>
<dbReference type="Proteomes" id="UP000324831">
    <property type="component" value="Unassembled WGS sequence"/>
</dbReference>
<accession>A0A478FPD8</accession>
<dbReference type="AlphaFoldDB" id="A0A478FPD8"/>
<gene>
    <name evidence="2" type="ORF">MHSWG343_00500</name>
</gene>
<evidence type="ECO:0000313" key="2">
    <source>
        <dbReference type="EMBL" id="GCE63072.1"/>
    </source>
</evidence>
<comment type="caution">
    <text evidence="2">The sequence shown here is derived from an EMBL/GenBank/DDBJ whole genome shotgun (WGS) entry which is preliminary data.</text>
</comment>
<organism evidence="2 3">
    <name type="scientific">Candidatus Mycoplasma haematohominis</name>
    <dbReference type="NCBI Taxonomy" id="1494318"/>
    <lineage>
        <taxon>Bacteria</taxon>
        <taxon>Bacillati</taxon>
        <taxon>Mycoplasmatota</taxon>
        <taxon>Mollicutes</taxon>
        <taxon>Mycoplasmataceae</taxon>
        <taxon>Mycoplasma</taxon>
    </lineage>
</organism>
<evidence type="ECO:0000313" key="3">
    <source>
        <dbReference type="Proteomes" id="UP000324831"/>
    </source>
</evidence>
<sequence length="137" mass="13601">MASPAAIGAGVVGGTAAVGATSVAAYHAFNKDATPEQVKNPTPKGEQVLESGQDKSGQLTDNTNLPAAQVTTEGEEPNKEKSGTPDSEKVSVGSPSTESSPAPVSQPIPGESETLPSGTANVETSAPKLTDSSPQAS</sequence>
<reference evidence="2 3" key="1">
    <citation type="submission" date="2019-01" db="EMBL/GenBank/DDBJ databases">
        <title>Draft genome sequences of Candidatus Mycoplasma haemohominis SWG34-3 identified from a patient with pyrexia, anemia and liver dysfunction.</title>
        <authorList>
            <person name="Sekizuka T."/>
            <person name="Hattori N."/>
            <person name="Katano H."/>
            <person name="Takuma T."/>
            <person name="Ito T."/>
            <person name="Arai N."/>
            <person name="Yanai R."/>
            <person name="Ishii S."/>
            <person name="Miura Y."/>
            <person name="Tokunaga T."/>
            <person name="Watanabe H."/>
            <person name="Nomura N."/>
            <person name="Eguchi J."/>
            <person name="Arai T."/>
            <person name="Hasegawa H."/>
            <person name="Nakamaki T."/>
            <person name="Wakita T."/>
            <person name="Niki Y."/>
            <person name="Kuroda M."/>
        </authorList>
    </citation>
    <scope>NUCLEOTIDE SEQUENCE [LARGE SCALE GENOMIC DNA]</scope>
    <source>
        <strain evidence="2">SWG34-3</strain>
    </source>
</reference>
<feature type="compositionally biased region" description="Polar residues" evidence="1">
    <location>
        <begin position="54"/>
        <end position="72"/>
    </location>
</feature>
<feature type="compositionally biased region" description="Polar residues" evidence="1">
    <location>
        <begin position="114"/>
        <end position="124"/>
    </location>
</feature>
<proteinExistence type="predicted"/>
<protein>
    <submittedName>
        <fullName evidence="2">Uncharacterized protein</fullName>
    </submittedName>
</protein>